<comment type="caution">
    <text evidence="1">The sequence shown here is derived from an EMBL/GenBank/DDBJ whole genome shotgun (WGS) entry which is preliminary data.</text>
</comment>
<evidence type="ECO:0000313" key="1">
    <source>
        <dbReference type="EMBL" id="NIJ55352.1"/>
    </source>
</evidence>
<dbReference type="EMBL" id="JAASQJ010000005">
    <property type="protein sequence ID" value="NIJ55352.1"/>
    <property type="molecule type" value="Genomic_DNA"/>
</dbReference>
<name>A0ABX0UQT0_9BACT</name>
<protein>
    <recommendedName>
        <fullName evidence="3">Uma2 family endonuclease</fullName>
    </recommendedName>
</protein>
<sequence>MIASPVPSNVFPKASAKNVPNVLIHEIIDGKPYYRKGYRDVLNRTRTIDDILGTSSLQAFIITYLLTIIVRHLDENQYTFLTNEAGLHLDRKNNLAGDILIFENNQLPIELINKKYISVTPKICIEVDTNIETKEYSENSYITLKTKKLLDFGAEKVIWFSTEPKKVMIATSGSDWQVLDWNQDVIILDGIICNVGKYLKDKGSEFA</sequence>
<evidence type="ECO:0000313" key="2">
    <source>
        <dbReference type="Proteomes" id="UP001179181"/>
    </source>
</evidence>
<organism evidence="1 2">
    <name type="scientific">Dyadobacter arcticus</name>
    <dbReference type="NCBI Taxonomy" id="1078754"/>
    <lineage>
        <taxon>Bacteria</taxon>
        <taxon>Pseudomonadati</taxon>
        <taxon>Bacteroidota</taxon>
        <taxon>Cytophagia</taxon>
        <taxon>Cytophagales</taxon>
        <taxon>Spirosomataceae</taxon>
        <taxon>Dyadobacter</taxon>
    </lineage>
</organism>
<dbReference type="Proteomes" id="UP001179181">
    <property type="component" value="Unassembled WGS sequence"/>
</dbReference>
<dbReference type="RefSeq" id="WP_167275047.1">
    <property type="nucleotide sequence ID" value="NZ_JAASQJ010000005.1"/>
</dbReference>
<proteinExistence type="predicted"/>
<evidence type="ECO:0008006" key="3">
    <source>
        <dbReference type="Google" id="ProtNLM"/>
    </source>
</evidence>
<accession>A0ABX0UQT0</accession>
<dbReference type="Gene3D" id="3.90.1570.10">
    <property type="entry name" value="tt1808, chain A"/>
    <property type="match status" value="1"/>
</dbReference>
<keyword evidence="2" id="KW-1185">Reference proteome</keyword>
<gene>
    <name evidence="1" type="ORF">FHS68_004541</name>
</gene>
<reference evidence="1 2" key="1">
    <citation type="submission" date="2020-03" db="EMBL/GenBank/DDBJ databases">
        <title>Genomic Encyclopedia of Type Strains, Phase IV (KMG-IV): sequencing the most valuable type-strain genomes for metagenomic binning, comparative biology and taxonomic classification.</title>
        <authorList>
            <person name="Goeker M."/>
        </authorList>
    </citation>
    <scope>NUCLEOTIDE SEQUENCE [LARGE SCALE GENOMIC DNA]</scope>
    <source>
        <strain evidence="1 2">DSM 102865</strain>
    </source>
</reference>
<dbReference type="InterPro" id="IPR012296">
    <property type="entry name" value="Nuclease_put_TT1808"/>
</dbReference>